<comment type="caution">
    <text evidence="8">The sequence shown here is derived from an EMBL/GenBank/DDBJ whole genome shotgun (WGS) entry which is preliminary data.</text>
</comment>
<dbReference type="InterPro" id="IPR010987">
    <property type="entry name" value="Glutathione-S-Trfase_C-like"/>
</dbReference>
<dbReference type="InterPro" id="IPR015943">
    <property type="entry name" value="WD40/YVTN_repeat-like_dom_sf"/>
</dbReference>
<feature type="region of interest" description="Disordered" evidence="5">
    <location>
        <begin position="1167"/>
        <end position="1209"/>
    </location>
</feature>
<dbReference type="InterPro" id="IPR000547">
    <property type="entry name" value="Clathrin_H-chain/VPS_repeat"/>
</dbReference>
<sequence length="1541" mass="168937">MTESSPQASDDDVHDGTKPRQGAESSDVKRLREEEGQSSEDKDQGPRNGDEDNDADEEEAGDEESDDEEEDEEDEEDEEEEEDEEPKLKYARLTQHLGVYRNGDATSTFLVAGDKMIVGTHNGNIHVIQLPAFQPLRVYHAHSASVTSISISPFPPPLPSFKADASPAPAPNSPKRPGTATGVKQGSPAAASTRARDFHVVPNTPSNNIYIATSSMDGNICVQSLVDPKDVQLRNFARPVQAVALSPEYKSDRTYLSGGLAGQLILTVGAPTGRSNAMTIGATAQAAGWLGSMVGAGTGKDTVLHSGEGTINTIKWSLSGRYVAWQNEHGIKIMRTNLHLGHGDSEDAWKRIGHIDRPQTEEWETMASLWKARIEWIDENSTEHDETTVDRPEPVLSPAAESLKQQQLKSNRLVERLLIGWGGTIWIVHIHPGAIGTGKHAGERSAGRAEIVKILRMDCIISGISLYTQNLLLVLAFCLPDKEDDEEETSASRGHKPTQSYSSTGSGPSGGIPRRQNNPPPELRLIDLTSQAEADKDVLSMSRFERLSSNDYHLGILPAQNAAAAVSSRGALETLAGLGTDVLNVALNPMSLFSSAASVMSKGSDGGSGTNVPGPGTGAVRASVHPHLVKPGIKIFIHSPYDCVLATRRDLADHLAWLLERGQHQQAWELVDQHPEIVSPSSDALPTSPNATQTTDDFYDDNASATEGLRLLYSAAEKEKRRIGELWIRDLIDMGDWARAGQVCGKVLSTPDRWEKWVCTFAGAQKFDDIVDYIPRERTRPPMPGTLYEVMLGHYLQTNKLRFRELLDRWSPELYDVSTITTALEDQLKYRDVREDSVEDGEVGRDWRIVMESLAKLHEASGRNREALRCHIKLQDADSAMRLIKQGHLADAVADDIPSFIGLRVPQGRPNKMSREELEAATSEAITLLVDEAQHGLVRPEVVVTQLQDKKLDLYTFFYLRGLWRGDSIHEHWGDSRARLVTDSQHLVDRFADLAVHLFAVYEQSLLMDFLKTSTAYAFEKAAQECEAHNYIPELVYLYSKTGQTKRALYLIIDRLGDVSRAIAFAKEQDDPDLWEDLLTYSMDKPRFIRALLEEVGTAINPITLVRRIPEGLEIEGLRQGLKHIMKEHEIQYSICEGAARILRSEVAAAQALLRKGQRRGIKFEVVPGAKPPRSNGAAGAEDGAGEKKAHANGERAPPGLSDGDAKKRARTWTPGHCAECLEPFGEWDTDPLVGFACGHVFHLPHLLQRLGEGTMTDEALLRGAAAAAEQAASGASAHLIGAKVTHARLLRNHVAKGCPSTQSQLSVSGPSLNTTPAMAPFGKIYSYPNNFRVARAQALAAMNGLEIEVPQDFQMGVTNKSPDFLAKFPLGKVPAFESADGSFVLTEGKAIARYVAESGPKAGQLVGEDAQTRALIEQWSCFAEQEVAAQVTPPLLMTLFKMIPFDEARYNQNVAAVERAAKAVETHLAGGKQYLVADRLTLADVMVAGVFQLATKFIVDKEMRKDLPNFEAYLKRVLEVPEMKAAFGPLELCEARVKGQ</sequence>
<feature type="domain" description="GST C-terminal" evidence="7">
    <location>
        <begin position="1410"/>
        <end position="1541"/>
    </location>
</feature>
<dbReference type="InterPro" id="IPR036249">
    <property type="entry name" value="Thioredoxin-like_sf"/>
</dbReference>
<feature type="region of interest" description="Disordered" evidence="5">
    <location>
        <begin position="1"/>
        <end position="89"/>
    </location>
</feature>
<reference evidence="8 9" key="1">
    <citation type="journal article" date="2024" name="Commun. Biol.">
        <title>Comparative genomic analysis of thermophilic fungi reveals convergent evolutionary adaptations and gene losses.</title>
        <authorList>
            <person name="Steindorff A.S."/>
            <person name="Aguilar-Pontes M.V."/>
            <person name="Robinson A.J."/>
            <person name="Andreopoulos B."/>
            <person name="LaButti K."/>
            <person name="Kuo A."/>
            <person name="Mondo S."/>
            <person name="Riley R."/>
            <person name="Otillar R."/>
            <person name="Haridas S."/>
            <person name="Lipzen A."/>
            <person name="Grimwood J."/>
            <person name="Schmutz J."/>
            <person name="Clum A."/>
            <person name="Reid I.D."/>
            <person name="Moisan M.C."/>
            <person name="Butler G."/>
            <person name="Nguyen T.T.M."/>
            <person name="Dewar K."/>
            <person name="Conant G."/>
            <person name="Drula E."/>
            <person name="Henrissat B."/>
            <person name="Hansel C."/>
            <person name="Singer S."/>
            <person name="Hutchinson M.I."/>
            <person name="de Vries R.P."/>
            <person name="Natvig D.O."/>
            <person name="Powell A.J."/>
            <person name="Tsang A."/>
            <person name="Grigoriev I.V."/>
        </authorList>
    </citation>
    <scope>NUCLEOTIDE SEQUENCE [LARGE SCALE GENOMIC DNA]</scope>
    <source>
        <strain evidence="8 9">CBS 620.91</strain>
    </source>
</reference>
<dbReference type="Pfam" id="PF23556">
    <property type="entry name" value="TPR_Vps41"/>
    <property type="match status" value="1"/>
</dbReference>
<keyword evidence="9" id="KW-1185">Reference proteome</keyword>
<feature type="compositionally biased region" description="Acidic residues" evidence="5">
    <location>
        <begin position="51"/>
        <end position="85"/>
    </location>
</feature>
<feature type="compositionally biased region" description="Polar residues" evidence="5">
    <location>
        <begin position="680"/>
        <end position="696"/>
    </location>
</feature>
<dbReference type="InterPro" id="IPR036322">
    <property type="entry name" value="WD40_repeat_dom_sf"/>
</dbReference>
<dbReference type="InterPro" id="IPR057780">
    <property type="entry name" value="Beta-prop_Vps41"/>
</dbReference>
<evidence type="ECO:0000313" key="8">
    <source>
        <dbReference type="EMBL" id="KAL1841145.1"/>
    </source>
</evidence>
<dbReference type="Gene3D" id="3.40.30.10">
    <property type="entry name" value="Glutaredoxin"/>
    <property type="match status" value="1"/>
</dbReference>
<feature type="repeat" description="CHCR" evidence="4">
    <location>
        <begin position="931"/>
        <end position="1091"/>
    </location>
</feature>
<gene>
    <name evidence="8" type="ORF">VTJ49DRAFT_7370</name>
</gene>
<keyword evidence="3" id="KW-0653">Protein transport</keyword>
<evidence type="ECO:0000256" key="5">
    <source>
        <dbReference type="SAM" id="MobiDB-lite"/>
    </source>
</evidence>
<dbReference type="SUPFAM" id="SSF48371">
    <property type="entry name" value="ARM repeat"/>
    <property type="match status" value="1"/>
</dbReference>
<dbReference type="CDD" id="cd03181">
    <property type="entry name" value="GST_C_EF1Bgamma_like"/>
    <property type="match status" value="1"/>
</dbReference>
<evidence type="ECO:0000256" key="2">
    <source>
        <dbReference type="ARBA" id="ARBA00022448"/>
    </source>
</evidence>
<evidence type="ECO:0000259" key="7">
    <source>
        <dbReference type="PROSITE" id="PS50405"/>
    </source>
</evidence>
<dbReference type="SUPFAM" id="SSF47616">
    <property type="entry name" value="GST C-terminal domain-like"/>
    <property type="match status" value="1"/>
</dbReference>
<proteinExistence type="inferred from homology"/>
<keyword evidence="2" id="KW-0813">Transport</keyword>
<evidence type="ECO:0000256" key="3">
    <source>
        <dbReference type="ARBA" id="ARBA00022927"/>
    </source>
</evidence>
<feature type="region of interest" description="Disordered" evidence="5">
    <location>
        <begin position="160"/>
        <end position="194"/>
    </location>
</feature>
<dbReference type="Proteomes" id="UP001583172">
    <property type="component" value="Unassembled WGS sequence"/>
</dbReference>
<dbReference type="PROSITE" id="PS50405">
    <property type="entry name" value="GST_CTER"/>
    <property type="match status" value="1"/>
</dbReference>
<name>A0ABR3VH59_HUMIN</name>
<dbReference type="InterPro" id="IPR040079">
    <property type="entry name" value="Glutathione_S-Trfase"/>
</dbReference>
<dbReference type="SFLD" id="SFLDG00358">
    <property type="entry name" value="Main_(cytGST)"/>
    <property type="match status" value="1"/>
</dbReference>
<organism evidence="8 9">
    <name type="scientific">Humicola insolens</name>
    <name type="common">Soft-rot fungus</name>
    <dbReference type="NCBI Taxonomy" id="85995"/>
    <lineage>
        <taxon>Eukaryota</taxon>
        <taxon>Fungi</taxon>
        <taxon>Dikarya</taxon>
        <taxon>Ascomycota</taxon>
        <taxon>Pezizomycotina</taxon>
        <taxon>Sordariomycetes</taxon>
        <taxon>Sordariomycetidae</taxon>
        <taxon>Sordariales</taxon>
        <taxon>Chaetomiaceae</taxon>
        <taxon>Mycothermus</taxon>
    </lineage>
</organism>
<dbReference type="PROSITE" id="PS50404">
    <property type="entry name" value="GST_NTER"/>
    <property type="match status" value="1"/>
</dbReference>
<dbReference type="PROSITE" id="PS50236">
    <property type="entry name" value="CHCR"/>
    <property type="match status" value="1"/>
</dbReference>
<feature type="region of interest" description="Disordered" evidence="5">
    <location>
        <begin position="486"/>
        <end position="522"/>
    </location>
</feature>
<feature type="compositionally biased region" description="Basic and acidic residues" evidence="5">
    <location>
        <begin position="26"/>
        <end position="50"/>
    </location>
</feature>
<dbReference type="Gene3D" id="1.20.1050.10">
    <property type="match status" value="1"/>
</dbReference>
<evidence type="ECO:0000256" key="1">
    <source>
        <dbReference type="ARBA" id="ARBA00007409"/>
    </source>
</evidence>
<evidence type="ECO:0000256" key="4">
    <source>
        <dbReference type="PROSITE-ProRule" id="PRU01006"/>
    </source>
</evidence>
<accession>A0ABR3VH59</accession>
<dbReference type="InterPro" id="IPR011990">
    <property type="entry name" value="TPR-like_helical_dom_sf"/>
</dbReference>
<evidence type="ECO:0000259" key="6">
    <source>
        <dbReference type="PROSITE" id="PS50404"/>
    </source>
</evidence>
<dbReference type="CDD" id="cd16448">
    <property type="entry name" value="RING-H2"/>
    <property type="match status" value="1"/>
</dbReference>
<dbReference type="InterPro" id="IPR045111">
    <property type="entry name" value="Vps41/Vps8"/>
</dbReference>
<dbReference type="InterPro" id="IPR004045">
    <property type="entry name" value="Glutathione_S-Trfase_N"/>
</dbReference>
<feature type="domain" description="GST N-terminal" evidence="6">
    <location>
        <begin position="1321"/>
        <end position="1404"/>
    </location>
</feature>
<dbReference type="EMBL" id="JAZGSY010000085">
    <property type="protein sequence ID" value="KAL1841145.1"/>
    <property type="molecule type" value="Genomic_DNA"/>
</dbReference>
<dbReference type="Pfam" id="PF02798">
    <property type="entry name" value="GST_N"/>
    <property type="match status" value="1"/>
</dbReference>
<dbReference type="InterPro" id="IPR036282">
    <property type="entry name" value="Glutathione-S-Trfase_C_sf"/>
</dbReference>
<dbReference type="SMART" id="SM00299">
    <property type="entry name" value="CLH"/>
    <property type="match status" value="1"/>
</dbReference>
<feature type="region of interest" description="Disordered" evidence="5">
    <location>
        <begin position="680"/>
        <end position="700"/>
    </location>
</feature>
<dbReference type="SUPFAM" id="SSF52833">
    <property type="entry name" value="Thioredoxin-like"/>
    <property type="match status" value="1"/>
</dbReference>
<comment type="similarity">
    <text evidence="1">Belongs to the GST superfamily.</text>
</comment>
<dbReference type="InterPro" id="IPR016024">
    <property type="entry name" value="ARM-type_fold"/>
</dbReference>
<dbReference type="Pfam" id="PF00043">
    <property type="entry name" value="GST_C"/>
    <property type="match status" value="1"/>
</dbReference>
<dbReference type="SUPFAM" id="SSF50978">
    <property type="entry name" value="WD40 repeat-like"/>
    <property type="match status" value="1"/>
</dbReference>
<dbReference type="SFLD" id="SFLDS00019">
    <property type="entry name" value="Glutathione_Transferase_(cytos"/>
    <property type="match status" value="1"/>
</dbReference>
<dbReference type="PANTHER" id="PTHR12616">
    <property type="entry name" value="VACUOLAR PROTEIN SORTING VPS41"/>
    <property type="match status" value="1"/>
</dbReference>
<dbReference type="CDD" id="cd03044">
    <property type="entry name" value="GST_N_EF1Bgamma"/>
    <property type="match status" value="1"/>
</dbReference>
<protein>
    <submittedName>
        <fullName evidence="8">Uncharacterized protein</fullName>
    </submittedName>
</protein>
<dbReference type="Gene3D" id="1.25.40.10">
    <property type="entry name" value="Tetratricopeptide repeat domain"/>
    <property type="match status" value="1"/>
</dbReference>
<dbReference type="Gene3D" id="2.130.10.10">
    <property type="entry name" value="YVTN repeat-like/Quinoprotein amine dehydrogenase"/>
    <property type="match status" value="1"/>
</dbReference>
<dbReference type="InterPro" id="IPR004046">
    <property type="entry name" value="GST_C"/>
</dbReference>
<dbReference type="Pfam" id="PF23411">
    <property type="entry name" value="Beta-prop_Vps41"/>
    <property type="match status" value="2"/>
</dbReference>
<dbReference type="PANTHER" id="PTHR12616:SF1">
    <property type="entry name" value="VACUOLAR PROTEIN SORTING-ASSOCIATED PROTEIN 41 HOMOLOG"/>
    <property type="match status" value="1"/>
</dbReference>
<evidence type="ECO:0000313" key="9">
    <source>
        <dbReference type="Proteomes" id="UP001583172"/>
    </source>
</evidence>
<feature type="compositionally biased region" description="Basic and acidic residues" evidence="5">
    <location>
        <begin position="1185"/>
        <end position="1194"/>
    </location>
</feature>